<protein>
    <submittedName>
        <fullName evidence="2">Uncharacterized protein</fullName>
    </submittedName>
</protein>
<reference evidence="2" key="1">
    <citation type="submission" date="2021-01" db="EMBL/GenBank/DDBJ databases">
        <authorList>
            <person name="Corre E."/>
            <person name="Pelletier E."/>
            <person name="Niang G."/>
            <person name="Scheremetjew M."/>
            <person name="Finn R."/>
            <person name="Kale V."/>
            <person name="Holt S."/>
            <person name="Cochrane G."/>
            <person name="Meng A."/>
            <person name="Brown T."/>
            <person name="Cohen L."/>
        </authorList>
    </citation>
    <scope>NUCLEOTIDE SEQUENCE</scope>
    <source>
        <strain evidence="2">CCMP 2712</strain>
    </source>
</reference>
<evidence type="ECO:0000313" key="2">
    <source>
        <dbReference type="EMBL" id="CAE2331197.1"/>
    </source>
</evidence>
<gene>
    <name evidence="2" type="ORF">GTHE00462_LOCUS33316</name>
</gene>
<sequence>MNMTRYGITVAMLVLATMVGQSQSFVLPSSFCSLTSALSKHDAIVSSRARRPSGVALRTNSIRMEGTMVTYFGKSKILSDVQLFKFNFFQRKFDHLVAQGKAKEAVEVLIASESMIQISPLQAVKLLVDLFQSGLTLSPSKGTKYAGQEAEQSPGEDQTKTLVSQIGTLIRDHTLWHFAMTSSSREMIEREIRYAEMKLGKRWKSVELRHDLLEIQPYFYYKLNVSGVDDIVETPELDESIATLWEHLSAGEAKVSAAALREALSKEWQLSYENDSVLEDILVREAGESPAGFEAFRKMCLLVLQI</sequence>
<name>A0A7S4PD47_GUITH</name>
<dbReference type="AlphaFoldDB" id="A0A7S4PD47"/>
<proteinExistence type="predicted"/>
<dbReference type="EMBL" id="HBKN01042574">
    <property type="protein sequence ID" value="CAE2331197.1"/>
    <property type="molecule type" value="Transcribed_RNA"/>
</dbReference>
<organism evidence="2">
    <name type="scientific">Guillardia theta</name>
    <name type="common">Cryptophyte</name>
    <name type="synonym">Cryptomonas phi</name>
    <dbReference type="NCBI Taxonomy" id="55529"/>
    <lineage>
        <taxon>Eukaryota</taxon>
        <taxon>Cryptophyceae</taxon>
        <taxon>Pyrenomonadales</taxon>
        <taxon>Geminigeraceae</taxon>
        <taxon>Guillardia</taxon>
    </lineage>
</organism>
<feature type="signal peptide" evidence="1">
    <location>
        <begin position="1"/>
        <end position="24"/>
    </location>
</feature>
<feature type="chain" id="PRO_5030572671" evidence="1">
    <location>
        <begin position="25"/>
        <end position="306"/>
    </location>
</feature>
<keyword evidence="1" id="KW-0732">Signal</keyword>
<evidence type="ECO:0000256" key="1">
    <source>
        <dbReference type="SAM" id="SignalP"/>
    </source>
</evidence>
<accession>A0A7S4PD47</accession>